<name>A0A388JQF8_CHABU</name>
<accession>A0A388JQF8</accession>
<proteinExistence type="predicted"/>
<evidence type="ECO:0000313" key="2">
    <source>
        <dbReference type="EMBL" id="GBG60056.1"/>
    </source>
</evidence>
<dbReference type="Proteomes" id="UP000265515">
    <property type="component" value="Unassembled WGS sequence"/>
</dbReference>
<dbReference type="EMBL" id="BFEA01000008">
    <property type="protein sequence ID" value="GBG60056.1"/>
    <property type="molecule type" value="Genomic_DNA"/>
</dbReference>
<sequence>MSDRAPKGGITVSANKYGRKGSCAPAYGRKTRSKRQRYGGGCRRRPYVRTKERRRTEEGEAARASVGKRVEMSMSTRQRTEDNVEAPTYRRTDVRTTACQCPSGRVRQTSRGSRRQGIDRSIDRIQITKVGIRFYVQRRARFAAEKRIFFLRKIDFFFFFQDNRIFHREADLSLVLARVESFDPNLSQVRIRTGFLIEFPSVSDGEKKKVG</sequence>
<feature type="compositionally biased region" description="Basic residues" evidence="1">
    <location>
        <begin position="29"/>
        <end position="53"/>
    </location>
</feature>
<evidence type="ECO:0000313" key="3">
    <source>
        <dbReference type="Proteomes" id="UP000265515"/>
    </source>
</evidence>
<organism evidence="2 3">
    <name type="scientific">Chara braunii</name>
    <name type="common">Braun's stonewort</name>
    <dbReference type="NCBI Taxonomy" id="69332"/>
    <lineage>
        <taxon>Eukaryota</taxon>
        <taxon>Viridiplantae</taxon>
        <taxon>Streptophyta</taxon>
        <taxon>Charophyceae</taxon>
        <taxon>Charales</taxon>
        <taxon>Characeae</taxon>
        <taxon>Chara</taxon>
    </lineage>
</organism>
<feature type="region of interest" description="Disordered" evidence="1">
    <location>
        <begin position="1"/>
        <end position="86"/>
    </location>
</feature>
<keyword evidence="3" id="KW-1185">Reference proteome</keyword>
<evidence type="ECO:0000256" key="1">
    <source>
        <dbReference type="SAM" id="MobiDB-lite"/>
    </source>
</evidence>
<dbReference type="AlphaFoldDB" id="A0A388JQF8"/>
<comment type="caution">
    <text evidence="2">The sequence shown here is derived from an EMBL/GenBank/DDBJ whole genome shotgun (WGS) entry which is preliminary data.</text>
</comment>
<protein>
    <submittedName>
        <fullName evidence="2">Uncharacterized protein</fullName>
    </submittedName>
</protein>
<dbReference type="Gramene" id="GBG60056">
    <property type="protein sequence ID" value="GBG60056"/>
    <property type="gene ID" value="CBR_g387"/>
</dbReference>
<reference evidence="2 3" key="1">
    <citation type="journal article" date="2018" name="Cell">
        <title>The Chara Genome: Secondary Complexity and Implications for Plant Terrestrialization.</title>
        <authorList>
            <person name="Nishiyama T."/>
            <person name="Sakayama H."/>
            <person name="Vries J.D."/>
            <person name="Buschmann H."/>
            <person name="Saint-Marcoux D."/>
            <person name="Ullrich K.K."/>
            <person name="Haas F.B."/>
            <person name="Vanderstraeten L."/>
            <person name="Becker D."/>
            <person name="Lang D."/>
            <person name="Vosolsobe S."/>
            <person name="Rombauts S."/>
            <person name="Wilhelmsson P.K.I."/>
            <person name="Janitza P."/>
            <person name="Kern R."/>
            <person name="Heyl A."/>
            <person name="Rumpler F."/>
            <person name="Villalobos L.I.A.C."/>
            <person name="Clay J.M."/>
            <person name="Skokan R."/>
            <person name="Toyoda A."/>
            <person name="Suzuki Y."/>
            <person name="Kagoshima H."/>
            <person name="Schijlen E."/>
            <person name="Tajeshwar N."/>
            <person name="Catarino B."/>
            <person name="Hetherington A.J."/>
            <person name="Saltykova A."/>
            <person name="Bonnot C."/>
            <person name="Breuninger H."/>
            <person name="Symeonidi A."/>
            <person name="Radhakrishnan G.V."/>
            <person name="Van Nieuwerburgh F."/>
            <person name="Deforce D."/>
            <person name="Chang C."/>
            <person name="Karol K.G."/>
            <person name="Hedrich R."/>
            <person name="Ulvskov P."/>
            <person name="Glockner G."/>
            <person name="Delwiche C.F."/>
            <person name="Petrasek J."/>
            <person name="Van de Peer Y."/>
            <person name="Friml J."/>
            <person name="Beilby M."/>
            <person name="Dolan L."/>
            <person name="Kohara Y."/>
            <person name="Sugano S."/>
            <person name="Fujiyama A."/>
            <person name="Delaux P.-M."/>
            <person name="Quint M."/>
            <person name="TheiBen G."/>
            <person name="Hagemann M."/>
            <person name="Harholt J."/>
            <person name="Dunand C."/>
            <person name="Zachgo S."/>
            <person name="Langdale J."/>
            <person name="Maumus F."/>
            <person name="Straeten D.V.D."/>
            <person name="Gould S.B."/>
            <person name="Rensing S.A."/>
        </authorList>
    </citation>
    <scope>NUCLEOTIDE SEQUENCE [LARGE SCALE GENOMIC DNA]</scope>
    <source>
        <strain evidence="2 3">S276</strain>
    </source>
</reference>
<gene>
    <name evidence="2" type="ORF">CBR_g387</name>
</gene>